<dbReference type="Proteomes" id="UP000653383">
    <property type="component" value="Unassembled WGS sequence"/>
</dbReference>
<dbReference type="GO" id="GO:0005634">
    <property type="term" value="C:nucleus"/>
    <property type="evidence" value="ECO:0007669"/>
    <property type="project" value="TreeGrafter"/>
</dbReference>
<dbReference type="GO" id="GO:0008270">
    <property type="term" value="F:zinc ion binding"/>
    <property type="evidence" value="ECO:0007669"/>
    <property type="project" value="UniProtKB-KW"/>
</dbReference>
<name>A0A852I3G7_9PASS</name>
<proteinExistence type="predicted"/>
<dbReference type="AlphaFoldDB" id="A0A852I3G7"/>
<dbReference type="InterPro" id="IPR051188">
    <property type="entry name" value="PHD-type_Zinc_Finger"/>
</dbReference>
<dbReference type="GO" id="GO:0016874">
    <property type="term" value="F:ligase activity"/>
    <property type="evidence" value="ECO:0007669"/>
    <property type="project" value="UniProtKB-KW"/>
</dbReference>
<keyword evidence="3" id="KW-0862">Zinc</keyword>
<keyword evidence="5" id="KW-0436">Ligase</keyword>
<dbReference type="Pfam" id="PF13771">
    <property type="entry name" value="zf-HC5HC2H"/>
    <property type="match status" value="1"/>
</dbReference>
<dbReference type="PANTHER" id="PTHR12420">
    <property type="entry name" value="PHD FINGER PROTEIN"/>
    <property type="match status" value="1"/>
</dbReference>
<dbReference type="InterPro" id="IPR013083">
    <property type="entry name" value="Znf_RING/FYVE/PHD"/>
</dbReference>
<comment type="caution">
    <text evidence="5">The sequence shown here is derived from an EMBL/GenBank/DDBJ whole genome shotgun (WGS) entry which is preliminary data.</text>
</comment>
<reference evidence="5" key="1">
    <citation type="submission" date="2020-02" db="EMBL/GenBank/DDBJ databases">
        <title>Bird 10,000 Genomes (B10K) Project - Family phase.</title>
        <authorList>
            <person name="Zhang G."/>
        </authorList>
    </citation>
    <scope>NUCLEOTIDE SEQUENCE</scope>
    <source>
        <strain evidence="5">B10K-DU-002-40</strain>
        <tissue evidence="5">Muscle</tissue>
    </source>
</reference>
<keyword evidence="1" id="KW-0479">Metal-binding</keyword>
<feature type="domain" description="PHD-type" evidence="4">
    <location>
        <begin position="1"/>
        <end position="99"/>
    </location>
</feature>
<dbReference type="PROSITE" id="PS51805">
    <property type="entry name" value="EPHD"/>
    <property type="match status" value="1"/>
</dbReference>
<sequence length="99" mass="11039">ACMLCHRIQADTDICGDKRVKFKLCVHTYCQLLATGLFPKEDTGQFLVGDTRGIIREAAKKSCFICYKMGATITCCQTGCERTFHLPCAPDGECVTQYF</sequence>
<feature type="non-terminal residue" evidence="5">
    <location>
        <position position="1"/>
    </location>
</feature>
<evidence type="ECO:0000259" key="4">
    <source>
        <dbReference type="PROSITE" id="PS51805"/>
    </source>
</evidence>
<organism evidence="5 6">
    <name type="scientific">Nicator chloris</name>
    <dbReference type="NCBI Taxonomy" id="237433"/>
    <lineage>
        <taxon>Eukaryota</taxon>
        <taxon>Metazoa</taxon>
        <taxon>Chordata</taxon>
        <taxon>Craniata</taxon>
        <taxon>Vertebrata</taxon>
        <taxon>Euteleostomi</taxon>
        <taxon>Archelosauria</taxon>
        <taxon>Archosauria</taxon>
        <taxon>Dinosauria</taxon>
        <taxon>Saurischia</taxon>
        <taxon>Theropoda</taxon>
        <taxon>Coelurosauria</taxon>
        <taxon>Aves</taxon>
        <taxon>Neognathae</taxon>
        <taxon>Neoaves</taxon>
        <taxon>Telluraves</taxon>
        <taxon>Australaves</taxon>
        <taxon>Passeriformes</taxon>
        <taxon>Sylvioidea</taxon>
        <taxon>Pycnonotidae</taxon>
        <taxon>Nicator</taxon>
    </lineage>
</organism>
<evidence type="ECO:0000256" key="2">
    <source>
        <dbReference type="ARBA" id="ARBA00022771"/>
    </source>
</evidence>
<keyword evidence="6" id="KW-1185">Reference proteome</keyword>
<protein>
    <submittedName>
        <fullName evidence="5">G2E3 ligase</fullName>
    </submittedName>
</protein>
<feature type="non-terminal residue" evidence="5">
    <location>
        <position position="99"/>
    </location>
</feature>
<dbReference type="InterPro" id="IPR034732">
    <property type="entry name" value="EPHD"/>
</dbReference>
<dbReference type="EMBL" id="WAAE01131267">
    <property type="protein sequence ID" value="NXX37573.1"/>
    <property type="molecule type" value="Genomic_DNA"/>
</dbReference>
<dbReference type="OrthoDB" id="512616at2759"/>
<evidence type="ECO:0000256" key="3">
    <source>
        <dbReference type="ARBA" id="ARBA00022833"/>
    </source>
</evidence>
<keyword evidence="2" id="KW-0863">Zinc-finger</keyword>
<accession>A0A852I3G7</accession>
<gene>
    <name evidence="5" type="primary">G2e3</name>
    <name evidence="5" type="ORF">NICCHL_R11173</name>
</gene>
<dbReference type="PANTHER" id="PTHR12420:SF47">
    <property type="entry name" value="PHD FINGER PROTEIN 7"/>
    <property type="match status" value="1"/>
</dbReference>
<evidence type="ECO:0000313" key="6">
    <source>
        <dbReference type="Proteomes" id="UP000653383"/>
    </source>
</evidence>
<evidence type="ECO:0000256" key="1">
    <source>
        <dbReference type="ARBA" id="ARBA00022723"/>
    </source>
</evidence>
<dbReference type="Gene3D" id="3.30.40.10">
    <property type="entry name" value="Zinc/RING finger domain, C3HC4 (zinc finger)"/>
    <property type="match status" value="1"/>
</dbReference>
<evidence type="ECO:0000313" key="5">
    <source>
        <dbReference type="EMBL" id="NXX37573.1"/>
    </source>
</evidence>